<dbReference type="InterPro" id="IPR000008">
    <property type="entry name" value="C2_dom"/>
</dbReference>
<reference evidence="4 5" key="1">
    <citation type="journal article" date="2018" name="Genome Biol. Evol.">
        <title>Multiple Roots of Fruiting Body Formation in Amoebozoa.</title>
        <authorList>
            <person name="Hillmann F."/>
            <person name="Forbes G."/>
            <person name="Novohradska S."/>
            <person name="Ferling I."/>
            <person name="Riege K."/>
            <person name="Groth M."/>
            <person name="Westermann M."/>
            <person name="Marz M."/>
            <person name="Spaller T."/>
            <person name="Winckler T."/>
            <person name="Schaap P."/>
            <person name="Glockner G."/>
        </authorList>
    </citation>
    <scope>NUCLEOTIDE SEQUENCE [LARGE SCALE GENOMIC DNA]</scope>
    <source>
        <strain evidence="4 5">Jena</strain>
    </source>
</reference>
<comment type="caution">
    <text evidence="4">The sequence shown here is derived from an EMBL/GenBank/DDBJ whole genome shotgun (WGS) entry which is preliminary data.</text>
</comment>
<dbReference type="InterPro" id="IPR035892">
    <property type="entry name" value="C2_domain_sf"/>
</dbReference>
<dbReference type="PROSITE" id="PS50004">
    <property type="entry name" value="C2"/>
    <property type="match status" value="1"/>
</dbReference>
<name>A0A2P6N1W5_9EUKA</name>
<evidence type="ECO:0000259" key="2">
    <source>
        <dbReference type="PROSITE" id="PS50004"/>
    </source>
</evidence>
<dbReference type="GO" id="GO:0003729">
    <property type="term" value="F:mRNA binding"/>
    <property type="evidence" value="ECO:0007669"/>
    <property type="project" value="TreeGrafter"/>
</dbReference>
<dbReference type="InterPro" id="IPR025697">
    <property type="entry name" value="CLU_dom"/>
</dbReference>
<dbReference type="SUPFAM" id="SSF49562">
    <property type="entry name" value="C2 domain (Calcium/lipid-binding domain, CaLB)"/>
    <property type="match status" value="1"/>
</dbReference>
<feature type="domain" description="C2" evidence="2">
    <location>
        <begin position="44"/>
        <end position="163"/>
    </location>
</feature>
<dbReference type="InterPro" id="IPR033646">
    <property type="entry name" value="CLU-central"/>
</dbReference>
<dbReference type="Proteomes" id="UP000241769">
    <property type="component" value="Unassembled WGS sequence"/>
</dbReference>
<dbReference type="Pfam" id="PF00168">
    <property type="entry name" value="C2"/>
    <property type="match status" value="1"/>
</dbReference>
<gene>
    <name evidence="4" type="ORF">PROFUN_08488</name>
</gene>
<feature type="region of interest" description="Disordered" evidence="1">
    <location>
        <begin position="527"/>
        <end position="570"/>
    </location>
</feature>
<dbReference type="InterPro" id="IPR027523">
    <property type="entry name" value="CLU_prot"/>
</dbReference>
<feature type="compositionally biased region" description="Acidic residues" evidence="1">
    <location>
        <begin position="549"/>
        <end position="558"/>
    </location>
</feature>
<dbReference type="Pfam" id="PF12807">
    <property type="entry name" value="eIF3_p135"/>
    <property type="match status" value="1"/>
</dbReference>
<dbReference type="EMBL" id="MDYQ01000250">
    <property type="protein sequence ID" value="PRP77954.1"/>
    <property type="molecule type" value="Genomic_DNA"/>
</dbReference>
<accession>A0A2P6N1W5</accession>
<organism evidence="4 5">
    <name type="scientific">Planoprotostelium fungivorum</name>
    <dbReference type="NCBI Taxonomy" id="1890364"/>
    <lineage>
        <taxon>Eukaryota</taxon>
        <taxon>Amoebozoa</taxon>
        <taxon>Evosea</taxon>
        <taxon>Variosea</taxon>
        <taxon>Cavosteliida</taxon>
        <taxon>Cavosteliaceae</taxon>
        <taxon>Planoprotostelium</taxon>
    </lineage>
</organism>
<dbReference type="PANTHER" id="PTHR12601:SF6">
    <property type="entry name" value="CLUSTERED MITOCHONDRIA PROTEIN HOMOLOG"/>
    <property type="match status" value="1"/>
</dbReference>
<proteinExistence type="predicted"/>
<feature type="domain" description="Clu" evidence="3">
    <location>
        <begin position="565"/>
        <end position="834"/>
    </location>
</feature>
<evidence type="ECO:0000256" key="1">
    <source>
        <dbReference type="SAM" id="MobiDB-lite"/>
    </source>
</evidence>
<sequence length="1248" mass="142526">MDSKGFFRMSKTEVDRSEHLMGTLQSSLEDGALPPPSNHSTRKQHNHRHTYQHSTKLFKMNKICYIQVLEAEEVVVRGHTGPPKCAVKINYNGSSTYRKSTSFKTGSTHWAEIFQFSVDNIRNDYISVSLREKGNHVVNSDWIGELTIRPLHYDDGEVHRRWYRLGDAKYKQHRKGGKGVLLLKIHVCSRDDKPFYKPPVEKELSYAEWIDWSEGKRAAGTAYPTGLGLPEEDYPSRSGLPYNSTTTVYNSQDSRSRSGSIQEMDNKMVQNDISRGRSKSTPQPFYDETPREKGRAPQTFFDDAPREKGMAPQTFFDEVPREKGRAMQKELSPPPKSYTPEMMRDLAQIFATVNLLEKPTEQNRQTTNTNPFLISSSQPSLSGSLYAEGFEQSIGEEIEDVSVDGSYDSPVPSPICIYTTESVPSKTVVFKDITEDEPGAAFEPVLKPFNVPVNYVEYWNDLDGVAIPISSATASVERPTGSQFIDDFLHDSNIISARENADPMSLADHSFFDQSLSESTKDLYLSDSTDSTYVPEGSTDEGAYSSEVIVEEDEETNEREDKSSSTVKDKLSSGKYKRDIRRLSSISKKKLRDWNEEYQHYYTQFVTALQRGESHMITVMKEGSVLHGLHSVAQEFADTASIYAKIIISESELPVEEKTIQPIDIGGIAGGTKYRVQNILFKFAFDTIIVDEPRLWMYGGHRADHRAAMKAAKNELKGLEMHSSRYVEGLHYPLMTIVDYKGYRLIAMPVLPIDKGTICYGSDDGGMHVHNSDEELREKMELAGKRSNLCGHVTGVTHPEVIYGPGDIEGHRGHDGRLYVVDFGRVLPPEYPKLRLHPNNRSIFSELIRPELVLSSQVPLCSDAFSKWNRDASEDIRRKLNQDVAKVSTCVREERAESILSRCYIQLSEFENLNDHPFTDERQIQMDRFTIMMHSRGLNLRHLGVLYGKCKYDAVKRSIMSVAVARCAKSELREIMRAKMKEVQTPTDEPFKQLIVKFLNQLSGRSKSSRTYWRRDLCRQLHMWFQFSLTRDQVSTFELDEMANVRLVINTIVRLCHINLTAEAYDRIRQPSPGGFSFRFVTADIRSVDVKSRHRSDIYFSGGAKALHEVKVMAERAILKKDVKHVDVDGCLRLLHLASKHMMSAIEANPTCPLYPVVLSHVYLDKARLCGTLSEIEYQWVFILIERSLSVWKDFPPARLLQIRMLEFYAKECGRQGREKKQRMIIEEVERKKKQIQQQQPWKLGFDI</sequence>
<dbReference type="GO" id="GO:0005737">
    <property type="term" value="C:cytoplasm"/>
    <property type="evidence" value="ECO:0007669"/>
    <property type="project" value="TreeGrafter"/>
</dbReference>
<feature type="compositionally biased region" description="Polar residues" evidence="1">
    <location>
        <begin position="241"/>
        <end position="283"/>
    </location>
</feature>
<feature type="compositionally biased region" description="Basic residues" evidence="1">
    <location>
        <begin position="40"/>
        <end position="51"/>
    </location>
</feature>
<dbReference type="PROSITE" id="PS51823">
    <property type="entry name" value="CLU"/>
    <property type="match status" value="1"/>
</dbReference>
<dbReference type="Gene3D" id="2.60.40.150">
    <property type="entry name" value="C2 domain"/>
    <property type="match status" value="1"/>
</dbReference>
<evidence type="ECO:0000259" key="3">
    <source>
        <dbReference type="PROSITE" id="PS51823"/>
    </source>
</evidence>
<dbReference type="CDD" id="cd00030">
    <property type="entry name" value="C2"/>
    <property type="match status" value="1"/>
</dbReference>
<keyword evidence="5" id="KW-1185">Reference proteome</keyword>
<dbReference type="Pfam" id="PF13236">
    <property type="entry name" value="CLU"/>
    <property type="match status" value="1"/>
</dbReference>
<dbReference type="PANTHER" id="PTHR12601">
    <property type="entry name" value="EUKARYOTIC TRANSLATION INITIATION FACTOR 3 SUBUNIT EIF-3"/>
    <property type="match status" value="1"/>
</dbReference>
<evidence type="ECO:0000313" key="4">
    <source>
        <dbReference type="EMBL" id="PRP77954.1"/>
    </source>
</evidence>
<feature type="compositionally biased region" description="Basic and acidic residues" evidence="1">
    <location>
        <begin position="559"/>
        <end position="570"/>
    </location>
</feature>
<feature type="region of interest" description="Disordered" evidence="1">
    <location>
        <begin position="27"/>
        <end position="52"/>
    </location>
</feature>
<evidence type="ECO:0000313" key="5">
    <source>
        <dbReference type="Proteomes" id="UP000241769"/>
    </source>
</evidence>
<dbReference type="AlphaFoldDB" id="A0A2P6N1W5"/>
<feature type="region of interest" description="Disordered" evidence="1">
    <location>
        <begin position="228"/>
        <end position="308"/>
    </location>
</feature>
<dbReference type="GO" id="GO:0048312">
    <property type="term" value="P:intracellular distribution of mitochondria"/>
    <property type="evidence" value="ECO:0007669"/>
    <property type="project" value="TreeGrafter"/>
</dbReference>
<protein>
    <submittedName>
        <fullName evidence="4">Uncharacterized protein</fullName>
    </submittedName>
</protein>
<dbReference type="InParanoid" id="A0A2P6N1W5"/>